<name>A0A5J4JKJ2_9BACI</name>
<evidence type="ECO:0000313" key="7">
    <source>
        <dbReference type="EMBL" id="GER71068.1"/>
    </source>
</evidence>
<dbReference type="InterPro" id="IPR044742">
    <property type="entry name" value="DEAD/DEAH_RhlB"/>
</dbReference>
<keyword evidence="3 7" id="KW-0347">Helicase</keyword>
<sequence>MGNTIVHSLQTFLRQNWDKSSFEHLTGVQEKTIPLVLDGRDVIAESPTGSGKTLSYLLPVLERIETGKKNVQAVILAPSKELVMQITAEIGKWAEGSGIQAASLIGGANVKRQIEKLKKHPQIVAGTPGRILELIRQKKLKMHEVRTIVLDEGDQLLGKEYSGTVGKIVKSALRDCQLLLFSATLPEAVVQKAKELMKDPMLVHVKVDHAAQPVEHVYIVTGDPRDKIEQLRKIARMGGVRALVFLNDRWDVSVAAEKLRYKGIVAAELHGDMRKEEREKAVRLFRNGAAPLLLATDVAARGLDIPSITHVIHFDLAEDVSRYVHRSGRTGRLGSIAGTVISLVTPKEETVLKKYAKARDLDLKRRLC</sequence>
<keyword evidence="4" id="KW-0067">ATP-binding</keyword>
<proteinExistence type="predicted"/>
<evidence type="ECO:0000256" key="1">
    <source>
        <dbReference type="ARBA" id="ARBA00022741"/>
    </source>
</evidence>
<dbReference type="GO" id="GO:0033592">
    <property type="term" value="F:RNA strand annealing activity"/>
    <property type="evidence" value="ECO:0007669"/>
    <property type="project" value="TreeGrafter"/>
</dbReference>
<dbReference type="GO" id="GO:0005840">
    <property type="term" value="C:ribosome"/>
    <property type="evidence" value="ECO:0007669"/>
    <property type="project" value="TreeGrafter"/>
</dbReference>
<dbReference type="PROSITE" id="PS51194">
    <property type="entry name" value="HELICASE_CTER"/>
    <property type="match status" value="1"/>
</dbReference>
<dbReference type="AlphaFoldDB" id="A0A5J4JKJ2"/>
<dbReference type="Pfam" id="PF00270">
    <property type="entry name" value="DEAD"/>
    <property type="match status" value="1"/>
</dbReference>
<dbReference type="Pfam" id="PF00271">
    <property type="entry name" value="Helicase_C"/>
    <property type="match status" value="1"/>
</dbReference>
<dbReference type="GO" id="GO:0016787">
    <property type="term" value="F:hydrolase activity"/>
    <property type="evidence" value="ECO:0007669"/>
    <property type="project" value="UniProtKB-KW"/>
</dbReference>
<dbReference type="InterPro" id="IPR011545">
    <property type="entry name" value="DEAD/DEAH_box_helicase_dom"/>
</dbReference>
<dbReference type="RefSeq" id="WP_151681241.1">
    <property type="nucleotide sequence ID" value="NZ_BKZP01000010.1"/>
</dbReference>
<evidence type="ECO:0000259" key="6">
    <source>
        <dbReference type="PROSITE" id="PS51194"/>
    </source>
</evidence>
<accession>A0A5J4JKJ2</accession>
<evidence type="ECO:0000313" key="8">
    <source>
        <dbReference type="Proteomes" id="UP000391919"/>
    </source>
</evidence>
<dbReference type="Gene3D" id="3.40.50.300">
    <property type="entry name" value="P-loop containing nucleotide triphosphate hydrolases"/>
    <property type="match status" value="2"/>
</dbReference>
<dbReference type="InterPro" id="IPR050547">
    <property type="entry name" value="DEAD_box_RNA_helicases"/>
</dbReference>
<dbReference type="GO" id="GO:0005829">
    <property type="term" value="C:cytosol"/>
    <property type="evidence" value="ECO:0007669"/>
    <property type="project" value="TreeGrafter"/>
</dbReference>
<keyword evidence="1" id="KW-0547">Nucleotide-binding</keyword>
<dbReference type="CDD" id="cd00268">
    <property type="entry name" value="DEADc"/>
    <property type="match status" value="1"/>
</dbReference>
<dbReference type="PANTHER" id="PTHR47963:SF7">
    <property type="entry name" value="ATP-DEPENDENT RNA HELICASE YFML-RELATED"/>
    <property type="match status" value="1"/>
</dbReference>
<organism evidence="7 8">
    <name type="scientific">Weizmannia acidilactici</name>
    <dbReference type="NCBI Taxonomy" id="2607726"/>
    <lineage>
        <taxon>Bacteria</taxon>
        <taxon>Bacillati</taxon>
        <taxon>Bacillota</taxon>
        <taxon>Bacilli</taxon>
        <taxon>Bacillales</taxon>
        <taxon>Bacillaceae</taxon>
        <taxon>Heyndrickxia</taxon>
    </lineage>
</organism>
<dbReference type="PANTHER" id="PTHR47963">
    <property type="entry name" value="DEAD-BOX ATP-DEPENDENT RNA HELICASE 47, MITOCHONDRIAL"/>
    <property type="match status" value="1"/>
</dbReference>
<feature type="domain" description="Helicase C-terminal" evidence="6">
    <location>
        <begin position="227"/>
        <end position="368"/>
    </location>
</feature>
<dbReference type="PROSITE" id="PS51192">
    <property type="entry name" value="HELICASE_ATP_BIND_1"/>
    <property type="match status" value="1"/>
</dbReference>
<dbReference type="InterPro" id="IPR001650">
    <property type="entry name" value="Helicase_C-like"/>
</dbReference>
<dbReference type="GO" id="GO:0005524">
    <property type="term" value="F:ATP binding"/>
    <property type="evidence" value="ECO:0007669"/>
    <property type="project" value="UniProtKB-KW"/>
</dbReference>
<keyword evidence="8" id="KW-1185">Reference proteome</keyword>
<dbReference type="Proteomes" id="UP000391919">
    <property type="component" value="Unassembled WGS sequence"/>
</dbReference>
<comment type="caution">
    <text evidence="7">The sequence shown here is derived from an EMBL/GenBank/DDBJ whole genome shotgun (WGS) entry which is preliminary data.</text>
</comment>
<feature type="domain" description="Helicase ATP-binding" evidence="5">
    <location>
        <begin position="33"/>
        <end position="203"/>
    </location>
</feature>
<evidence type="ECO:0000256" key="3">
    <source>
        <dbReference type="ARBA" id="ARBA00022806"/>
    </source>
</evidence>
<dbReference type="SMART" id="SM00487">
    <property type="entry name" value="DEXDc"/>
    <property type="match status" value="1"/>
</dbReference>
<reference evidence="7 8" key="1">
    <citation type="submission" date="2019-09" db="EMBL/GenBank/DDBJ databases">
        <title>Draft genome sequence of Bacillus sp. JC-7.</title>
        <authorList>
            <person name="Tanaka N."/>
            <person name="Shiwa Y."/>
            <person name="Fujita N."/>
            <person name="Tanasupawat S."/>
        </authorList>
    </citation>
    <scope>NUCLEOTIDE SEQUENCE [LARGE SCALE GENOMIC DNA]</scope>
    <source>
        <strain evidence="7 8">JC-7</strain>
    </source>
</reference>
<dbReference type="CDD" id="cd18787">
    <property type="entry name" value="SF2_C_DEAD"/>
    <property type="match status" value="1"/>
</dbReference>
<gene>
    <name evidence="7" type="ORF">BpJC7_23710</name>
</gene>
<dbReference type="InterPro" id="IPR014001">
    <property type="entry name" value="Helicase_ATP-bd"/>
</dbReference>
<dbReference type="InterPro" id="IPR027417">
    <property type="entry name" value="P-loop_NTPase"/>
</dbReference>
<dbReference type="EMBL" id="BKZQ01000034">
    <property type="protein sequence ID" value="GER71068.1"/>
    <property type="molecule type" value="Genomic_DNA"/>
</dbReference>
<protein>
    <submittedName>
        <fullName evidence="7">DEAD/DEAH box family ATP-dependent RNA helicase</fullName>
    </submittedName>
</protein>
<dbReference type="SMART" id="SM00490">
    <property type="entry name" value="HELICc"/>
    <property type="match status" value="1"/>
</dbReference>
<evidence type="ECO:0000256" key="4">
    <source>
        <dbReference type="ARBA" id="ARBA00022840"/>
    </source>
</evidence>
<dbReference type="GO" id="GO:0009409">
    <property type="term" value="P:response to cold"/>
    <property type="evidence" value="ECO:0007669"/>
    <property type="project" value="TreeGrafter"/>
</dbReference>
<dbReference type="SUPFAM" id="SSF52540">
    <property type="entry name" value="P-loop containing nucleoside triphosphate hydrolases"/>
    <property type="match status" value="1"/>
</dbReference>
<keyword evidence="2" id="KW-0378">Hydrolase</keyword>
<evidence type="ECO:0000256" key="2">
    <source>
        <dbReference type="ARBA" id="ARBA00022801"/>
    </source>
</evidence>
<dbReference type="GO" id="GO:0003724">
    <property type="term" value="F:RNA helicase activity"/>
    <property type="evidence" value="ECO:0007669"/>
    <property type="project" value="TreeGrafter"/>
</dbReference>
<evidence type="ECO:0000259" key="5">
    <source>
        <dbReference type="PROSITE" id="PS51192"/>
    </source>
</evidence>